<dbReference type="eggNOG" id="ENOG502ZBBZ">
    <property type="taxonomic scope" value="Bacteria"/>
</dbReference>
<accession>Q12Q60</accession>
<evidence type="ECO:0000313" key="2">
    <source>
        <dbReference type="Proteomes" id="UP000001982"/>
    </source>
</evidence>
<gene>
    <name evidence="1" type="ordered locus">Sden_1129</name>
</gene>
<organism evidence="1 2">
    <name type="scientific">Shewanella denitrificans (strain OS217 / ATCC BAA-1090 / DSM 15013)</name>
    <dbReference type="NCBI Taxonomy" id="318161"/>
    <lineage>
        <taxon>Bacteria</taxon>
        <taxon>Pseudomonadati</taxon>
        <taxon>Pseudomonadota</taxon>
        <taxon>Gammaproteobacteria</taxon>
        <taxon>Alteromonadales</taxon>
        <taxon>Shewanellaceae</taxon>
        <taxon>Shewanella</taxon>
    </lineage>
</organism>
<dbReference type="EMBL" id="CP000302">
    <property type="protein sequence ID" value="ABE54416.1"/>
    <property type="molecule type" value="Genomic_DNA"/>
</dbReference>
<name>Q12Q60_SHEDO</name>
<sequence length="668" mass="72325">MSNNIKIVLAVSAALSLSGCLEVEDNNNNDNVVAALEAQNQLLQNQIDANVAPINLSATIKGATADVDLSDAQVSIKFAGEWSAPVNITSAKLLLTKQAANSDFLLKVTSPSAAFVSMTFKGMTKTSSQGQIISQDLGEILVGKPKEKQLTLLQTGKNSYVENLELYPQYVVNNSSPYYSPYKLELLQPESLAVYTKETGEYKLVLPEGISTELHAKLDVDSDGVNDFELELGQNGSATKLLSANKVWAENTLYLKEVNQLREYNLRLSLLDGEGSTLEGARVSTNDNDNGNAYFAYDAATSQYVLDTRYRGYLTVKIPSFTVGDVSYTSAEMTISPTDFDKQYRVQVSGNQYQNFVTEVVDGKLNLVVGLSAFSYQSPSITALSQKVKDNKLDVFYSAPVELIKVDGKQVSVTLASVNALKVIPGNTTNDQGVLPGSTSVKRDNKTLESQVSLTLNGTKLTATPTSATLEDGEYEYRVGKLVNVISGQEEDVSNDNINALNVYKTSFSINDVVLDNVNYTTNGALIVAKNTADVAVSCGWCGGSSSVRVYFPLSINSLSDLTLTMTSYTANGVNIAANNVIQVVQSGYLGNVNKQYLLKAAQNENITYDSISPLRGTSLESGYKYSSYAYLYLEDDTASRANSATFDYSYTTKAGERKTGTITLKVK</sequence>
<dbReference type="RefSeq" id="WP_011495578.1">
    <property type="nucleotide sequence ID" value="NC_007954.1"/>
</dbReference>
<evidence type="ECO:0000313" key="1">
    <source>
        <dbReference type="EMBL" id="ABE54416.1"/>
    </source>
</evidence>
<dbReference type="Proteomes" id="UP000001982">
    <property type="component" value="Chromosome"/>
</dbReference>
<dbReference type="PROSITE" id="PS51257">
    <property type="entry name" value="PROKAR_LIPOPROTEIN"/>
    <property type="match status" value="1"/>
</dbReference>
<protein>
    <submittedName>
        <fullName evidence="1">Uncharacterized protein</fullName>
    </submittedName>
</protein>
<dbReference type="OrthoDB" id="6329128at2"/>
<keyword evidence="2" id="KW-1185">Reference proteome</keyword>
<dbReference type="HOGENOM" id="CLU_426237_0_0_6"/>
<dbReference type="AlphaFoldDB" id="Q12Q60"/>
<proteinExistence type="predicted"/>
<dbReference type="KEGG" id="sdn:Sden_1129"/>
<reference evidence="1 2" key="1">
    <citation type="submission" date="2006-03" db="EMBL/GenBank/DDBJ databases">
        <title>Complete sequence of Shewanella denitrificans OS217.</title>
        <authorList>
            <consortium name="US DOE Joint Genome Institute"/>
            <person name="Copeland A."/>
            <person name="Lucas S."/>
            <person name="Lapidus A."/>
            <person name="Barry K."/>
            <person name="Detter J.C."/>
            <person name="Glavina del Rio T."/>
            <person name="Hammon N."/>
            <person name="Israni S."/>
            <person name="Dalin E."/>
            <person name="Tice H."/>
            <person name="Pitluck S."/>
            <person name="Brettin T."/>
            <person name="Bruce D."/>
            <person name="Han C."/>
            <person name="Tapia R."/>
            <person name="Gilna P."/>
            <person name="Kiss H."/>
            <person name="Schmutz J."/>
            <person name="Larimer F."/>
            <person name="Land M."/>
            <person name="Hauser L."/>
            <person name="Kyrpides N."/>
            <person name="Lykidis A."/>
            <person name="Richardson P."/>
        </authorList>
    </citation>
    <scope>NUCLEOTIDE SEQUENCE [LARGE SCALE GENOMIC DNA]</scope>
    <source>
        <strain evidence="2">OS217 / ATCC BAA-1090 / DSM 15013</strain>
    </source>
</reference>